<dbReference type="AlphaFoldDB" id="X1A2G5"/>
<feature type="coiled-coil region" evidence="1">
    <location>
        <begin position="95"/>
        <end position="129"/>
    </location>
</feature>
<gene>
    <name evidence="2" type="ORF">S01H4_13244</name>
</gene>
<evidence type="ECO:0000313" key="2">
    <source>
        <dbReference type="EMBL" id="GAG54446.1"/>
    </source>
</evidence>
<organism evidence="2">
    <name type="scientific">marine sediment metagenome</name>
    <dbReference type="NCBI Taxonomy" id="412755"/>
    <lineage>
        <taxon>unclassified sequences</taxon>
        <taxon>metagenomes</taxon>
        <taxon>ecological metagenomes</taxon>
    </lineage>
</organism>
<name>X1A2G5_9ZZZZ</name>
<proteinExistence type="predicted"/>
<accession>X1A2G5</accession>
<feature type="non-terminal residue" evidence="2">
    <location>
        <position position="1"/>
    </location>
</feature>
<comment type="caution">
    <text evidence="2">The sequence shown here is derived from an EMBL/GenBank/DDBJ whole genome shotgun (WGS) entry which is preliminary data.</text>
</comment>
<keyword evidence="1" id="KW-0175">Coiled coil</keyword>
<protein>
    <submittedName>
        <fullName evidence="2">Uncharacterized protein</fullName>
    </submittedName>
</protein>
<dbReference type="EMBL" id="BART01005842">
    <property type="protein sequence ID" value="GAG54446.1"/>
    <property type="molecule type" value="Genomic_DNA"/>
</dbReference>
<evidence type="ECO:0000256" key="1">
    <source>
        <dbReference type="SAM" id="Coils"/>
    </source>
</evidence>
<sequence length="454" mass="52711">VFPQVEDFGEDFNVETITFQSIVEAFTKVNINSIEKEQQLVDRRLEEFHKAFEIRINDLNKFHSRNPLDVSKGYSLNLNEIKSLSFSSKLAPSIEEILQKMSSEYEKNLEKTKSELDNIKRKAKKFLEGNLAENDFKKSLANTSYISKTHNNFEKEFQKMKGVISKKYREISGGIEKRFGGFSKDFAKEFSQASKFLNINQKALSKGEKDFLPSSSSIREKIRSSVTQIIEKDPVLTWENIGYYCFYTKNRMIPSELQSDISNVLVHKKSLSLMKEATESLKNNPTLNIFRCYSDTLDSHIKDVFIRIFREVGLNLGKKFINLDQDIYFIKRDKVPTPTMMIGILFDDNAMNSIRNVLGSRVVVESEQNEGNIAFHVAAIIPEFDCDYTKLENVWKTKEWSLHKVILLLSWHSLQNKNSVFLNMLKYSSGLYSTRVKDSYDEIFKQIEKNIIFH</sequence>
<reference evidence="2" key="1">
    <citation type="journal article" date="2014" name="Front. Microbiol.">
        <title>High frequency of phylogenetically diverse reductive dehalogenase-homologous genes in deep subseafloor sedimentary metagenomes.</title>
        <authorList>
            <person name="Kawai M."/>
            <person name="Futagami T."/>
            <person name="Toyoda A."/>
            <person name="Takaki Y."/>
            <person name="Nishi S."/>
            <person name="Hori S."/>
            <person name="Arai W."/>
            <person name="Tsubouchi T."/>
            <person name="Morono Y."/>
            <person name="Uchiyama I."/>
            <person name="Ito T."/>
            <person name="Fujiyama A."/>
            <person name="Inagaki F."/>
            <person name="Takami H."/>
        </authorList>
    </citation>
    <scope>NUCLEOTIDE SEQUENCE</scope>
    <source>
        <strain evidence="2">Expedition CK06-06</strain>
    </source>
</reference>